<dbReference type="Pfam" id="PF03544">
    <property type="entry name" value="TonB_C"/>
    <property type="match status" value="1"/>
</dbReference>
<comment type="caution">
    <text evidence="3">The sequence shown here is derived from an EMBL/GenBank/DDBJ whole genome shotgun (WGS) entry which is preliminary data.</text>
</comment>
<evidence type="ECO:0000259" key="2">
    <source>
        <dbReference type="PROSITE" id="PS52015"/>
    </source>
</evidence>
<proteinExistence type="predicted"/>
<dbReference type="SUPFAM" id="SSF74653">
    <property type="entry name" value="TolA/TonB C-terminal domain"/>
    <property type="match status" value="1"/>
</dbReference>
<dbReference type="PROSITE" id="PS52015">
    <property type="entry name" value="TONB_CTD"/>
    <property type="match status" value="1"/>
</dbReference>
<organism evidence="3 4">
    <name type="scientific">Pseudoalteromonas fenneropenaei</name>
    <dbReference type="NCBI Taxonomy" id="1737459"/>
    <lineage>
        <taxon>Bacteria</taxon>
        <taxon>Pseudomonadati</taxon>
        <taxon>Pseudomonadota</taxon>
        <taxon>Gammaproteobacteria</taxon>
        <taxon>Alteromonadales</taxon>
        <taxon>Pseudoalteromonadaceae</taxon>
        <taxon>Pseudoalteromonas</taxon>
    </lineage>
</organism>
<dbReference type="EMBL" id="JBHRSD010000035">
    <property type="protein sequence ID" value="MFC3034244.1"/>
    <property type="molecule type" value="Genomic_DNA"/>
</dbReference>
<evidence type="ECO:0000313" key="4">
    <source>
        <dbReference type="Proteomes" id="UP001595453"/>
    </source>
</evidence>
<dbReference type="Gene3D" id="3.30.1150.10">
    <property type="match status" value="1"/>
</dbReference>
<keyword evidence="1" id="KW-0732">Signal</keyword>
<accession>A0ABV7CNI9</accession>
<dbReference type="RefSeq" id="WP_377127171.1">
    <property type="nucleotide sequence ID" value="NZ_JBHRSD010000035.1"/>
</dbReference>
<keyword evidence="4" id="KW-1185">Reference proteome</keyword>
<feature type="domain" description="TonB C-terminal" evidence="2">
    <location>
        <begin position="35"/>
        <end position="130"/>
    </location>
</feature>
<feature type="chain" id="PRO_5046673162" evidence="1">
    <location>
        <begin position="20"/>
        <end position="145"/>
    </location>
</feature>
<feature type="signal peptide" evidence="1">
    <location>
        <begin position="1"/>
        <end position="19"/>
    </location>
</feature>
<sequence>MKTLLISIALSLPCFLASASATYGDVKLTHIKPTKEEANWIREQQVSPKYPVSLAQKGIIGCGIFKVTVNENGRTDSVELIQSTPEKVIYKPSKEIIKKWRWMLTPNGNAQAEEKIIRLDYCLGGQSLEEAQALCLKQSQFNCGD</sequence>
<protein>
    <submittedName>
        <fullName evidence="3">Energy transducer TonB</fullName>
    </submittedName>
</protein>
<dbReference type="InterPro" id="IPR037682">
    <property type="entry name" value="TonB_C"/>
</dbReference>
<reference evidence="4" key="1">
    <citation type="journal article" date="2019" name="Int. J. Syst. Evol. Microbiol.">
        <title>The Global Catalogue of Microorganisms (GCM) 10K type strain sequencing project: providing services to taxonomists for standard genome sequencing and annotation.</title>
        <authorList>
            <consortium name="The Broad Institute Genomics Platform"/>
            <consortium name="The Broad Institute Genome Sequencing Center for Infectious Disease"/>
            <person name="Wu L."/>
            <person name="Ma J."/>
        </authorList>
    </citation>
    <scope>NUCLEOTIDE SEQUENCE [LARGE SCALE GENOMIC DNA]</scope>
    <source>
        <strain evidence="4">KCTC 42730</strain>
    </source>
</reference>
<name>A0ABV7CNI9_9GAMM</name>
<evidence type="ECO:0000256" key="1">
    <source>
        <dbReference type="SAM" id="SignalP"/>
    </source>
</evidence>
<evidence type="ECO:0000313" key="3">
    <source>
        <dbReference type="EMBL" id="MFC3034244.1"/>
    </source>
</evidence>
<dbReference type="Proteomes" id="UP001595453">
    <property type="component" value="Unassembled WGS sequence"/>
</dbReference>
<gene>
    <name evidence="3" type="ORF">ACFOEE_17185</name>
</gene>